<protein>
    <submittedName>
        <fullName evidence="2">Uncharacterized protein</fullName>
    </submittedName>
</protein>
<dbReference type="EMBL" id="JAJJMA010211651">
    <property type="protein sequence ID" value="MCL7040384.1"/>
    <property type="molecule type" value="Genomic_DNA"/>
</dbReference>
<reference evidence="2" key="1">
    <citation type="submission" date="2022-03" db="EMBL/GenBank/DDBJ databases">
        <title>A functionally conserved STORR gene fusion in Papaver species that diverged 16.8 million years ago.</title>
        <authorList>
            <person name="Catania T."/>
        </authorList>
    </citation>
    <scope>NUCLEOTIDE SEQUENCE</scope>
    <source>
        <strain evidence="2">S-191538</strain>
    </source>
</reference>
<feature type="chain" id="PRO_5041470391" evidence="1">
    <location>
        <begin position="27"/>
        <end position="96"/>
    </location>
</feature>
<keyword evidence="1" id="KW-0732">Signal</keyword>
<proteinExistence type="predicted"/>
<evidence type="ECO:0000256" key="1">
    <source>
        <dbReference type="SAM" id="SignalP"/>
    </source>
</evidence>
<organism evidence="2 3">
    <name type="scientific">Papaver nudicaule</name>
    <name type="common">Iceland poppy</name>
    <dbReference type="NCBI Taxonomy" id="74823"/>
    <lineage>
        <taxon>Eukaryota</taxon>
        <taxon>Viridiplantae</taxon>
        <taxon>Streptophyta</taxon>
        <taxon>Embryophyta</taxon>
        <taxon>Tracheophyta</taxon>
        <taxon>Spermatophyta</taxon>
        <taxon>Magnoliopsida</taxon>
        <taxon>Ranunculales</taxon>
        <taxon>Papaveraceae</taxon>
        <taxon>Papaveroideae</taxon>
        <taxon>Papaver</taxon>
    </lineage>
</organism>
<gene>
    <name evidence="2" type="ORF">MKW94_015528</name>
</gene>
<accession>A0AA41VFS8</accession>
<name>A0AA41VFS8_PAPNU</name>
<evidence type="ECO:0000313" key="3">
    <source>
        <dbReference type="Proteomes" id="UP001177140"/>
    </source>
</evidence>
<sequence>MSSSTTLVLALSLCLLLLGFSHSSEAAARPITAAATNRQCENKTDLLCFDDFDCNKKCVSQGFGGGDCLNGLGSQKIDVNRFAVTPVARCCCLPRL</sequence>
<keyword evidence="3" id="KW-1185">Reference proteome</keyword>
<comment type="caution">
    <text evidence="2">The sequence shown here is derived from an EMBL/GenBank/DDBJ whole genome shotgun (WGS) entry which is preliminary data.</text>
</comment>
<evidence type="ECO:0000313" key="2">
    <source>
        <dbReference type="EMBL" id="MCL7040384.1"/>
    </source>
</evidence>
<dbReference type="AlphaFoldDB" id="A0AA41VFS8"/>
<dbReference type="Proteomes" id="UP001177140">
    <property type="component" value="Unassembled WGS sequence"/>
</dbReference>
<feature type="signal peptide" evidence="1">
    <location>
        <begin position="1"/>
        <end position="26"/>
    </location>
</feature>